<protein>
    <submittedName>
        <fullName evidence="7">Transcriptional regulator, TetR family</fullName>
    </submittedName>
</protein>
<organism evidence="7 8">
    <name type="scientific">Actinoplanes philippinensis</name>
    <dbReference type="NCBI Taxonomy" id="35752"/>
    <lineage>
        <taxon>Bacteria</taxon>
        <taxon>Bacillati</taxon>
        <taxon>Actinomycetota</taxon>
        <taxon>Actinomycetes</taxon>
        <taxon>Micromonosporales</taxon>
        <taxon>Micromonosporaceae</taxon>
        <taxon>Actinoplanes</taxon>
    </lineage>
</organism>
<proteinExistence type="predicted"/>
<evidence type="ECO:0000259" key="6">
    <source>
        <dbReference type="PROSITE" id="PS50977"/>
    </source>
</evidence>
<dbReference type="AlphaFoldDB" id="A0A1I2I747"/>
<feature type="DNA-binding region" description="H-T-H motif" evidence="4">
    <location>
        <begin position="37"/>
        <end position="56"/>
    </location>
</feature>
<dbReference type="InterPro" id="IPR009057">
    <property type="entry name" value="Homeodomain-like_sf"/>
</dbReference>
<dbReference type="InterPro" id="IPR050109">
    <property type="entry name" value="HTH-type_TetR-like_transc_reg"/>
</dbReference>
<evidence type="ECO:0000256" key="4">
    <source>
        <dbReference type="PROSITE-ProRule" id="PRU00335"/>
    </source>
</evidence>
<dbReference type="PANTHER" id="PTHR30055:SF234">
    <property type="entry name" value="HTH-TYPE TRANSCRIPTIONAL REGULATOR BETI"/>
    <property type="match status" value="1"/>
</dbReference>
<name>A0A1I2I747_9ACTN</name>
<dbReference type="Pfam" id="PF00440">
    <property type="entry name" value="TetR_N"/>
    <property type="match status" value="1"/>
</dbReference>
<evidence type="ECO:0000256" key="1">
    <source>
        <dbReference type="ARBA" id="ARBA00023015"/>
    </source>
</evidence>
<dbReference type="Gene3D" id="1.10.357.10">
    <property type="entry name" value="Tetracycline Repressor, domain 2"/>
    <property type="match status" value="1"/>
</dbReference>
<dbReference type="SUPFAM" id="SSF46689">
    <property type="entry name" value="Homeodomain-like"/>
    <property type="match status" value="1"/>
</dbReference>
<dbReference type="PRINTS" id="PR00455">
    <property type="entry name" value="HTHTETR"/>
</dbReference>
<feature type="compositionally biased region" description="Low complexity" evidence="5">
    <location>
        <begin position="212"/>
        <end position="222"/>
    </location>
</feature>
<dbReference type="Proteomes" id="UP000199645">
    <property type="component" value="Unassembled WGS sequence"/>
</dbReference>
<evidence type="ECO:0000256" key="3">
    <source>
        <dbReference type="ARBA" id="ARBA00023163"/>
    </source>
</evidence>
<dbReference type="OrthoDB" id="5185169at2"/>
<dbReference type="PANTHER" id="PTHR30055">
    <property type="entry name" value="HTH-TYPE TRANSCRIPTIONAL REGULATOR RUTR"/>
    <property type="match status" value="1"/>
</dbReference>
<dbReference type="GO" id="GO:0003700">
    <property type="term" value="F:DNA-binding transcription factor activity"/>
    <property type="evidence" value="ECO:0007669"/>
    <property type="project" value="TreeGrafter"/>
</dbReference>
<evidence type="ECO:0000256" key="2">
    <source>
        <dbReference type="ARBA" id="ARBA00023125"/>
    </source>
</evidence>
<keyword evidence="1" id="KW-0805">Transcription regulation</keyword>
<dbReference type="PROSITE" id="PS01081">
    <property type="entry name" value="HTH_TETR_1"/>
    <property type="match status" value="1"/>
</dbReference>
<dbReference type="PROSITE" id="PS50977">
    <property type="entry name" value="HTH_TETR_2"/>
    <property type="match status" value="1"/>
</dbReference>
<sequence>MTQTPVGRRERKKAATRQAIADAALRLFLEHGYDRVSLREIADAADVSTTTLFKHFSGKEALVFDREQDNEAQLIAAVRERAAGQDIVGALRVHILDAYLPVARHPRMAEFVALVDATPALRSYAERMWTRHTDSLGAAIAEECGVDRDDLGCVALARFVLEIPGLVRGRPDPRAAVEAVFDILERGWPAAVRSTARPEPAPRPAPAPASPAAPARSAPASS</sequence>
<feature type="compositionally biased region" description="Pro residues" evidence="5">
    <location>
        <begin position="199"/>
        <end position="211"/>
    </location>
</feature>
<evidence type="ECO:0000313" key="7">
    <source>
        <dbReference type="EMBL" id="SFF36917.1"/>
    </source>
</evidence>
<dbReference type="STRING" id="35752.SAMN05421541_109272"/>
<dbReference type="GO" id="GO:0000976">
    <property type="term" value="F:transcription cis-regulatory region binding"/>
    <property type="evidence" value="ECO:0007669"/>
    <property type="project" value="TreeGrafter"/>
</dbReference>
<dbReference type="Gene3D" id="1.10.10.60">
    <property type="entry name" value="Homeodomain-like"/>
    <property type="match status" value="1"/>
</dbReference>
<keyword evidence="2 4" id="KW-0238">DNA-binding</keyword>
<gene>
    <name evidence="7" type="ORF">SAMN05421541_109272</name>
</gene>
<keyword evidence="3" id="KW-0804">Transcription</keyword>
<dbReference type="RefSeq" id="WP_093617997.1">
    <property type="nucleotide sequence ID" value="NZ_BOMT01000053.1"/>
</dbReference>
<dbReference type="EMBL" id="FONV01000009">
    <property type="protein sequence ID" value="SFF36917.1"/>
    <property type="molecule type" value="Genomic_DNA"/>
</dbReference>
<reference evidence="7 8" key="1">
    <citation type="submission" date="2016-10" db="EMBL/GenBank/DDBJ databases">
        <authorList>
            <person name="de Groot N.N."/>
        </authorList>
    </citation>
    <scope>NUCLEOTIDE SEQUENCE [LARGE SCALE GENOMIC DNA]</scope>
    <source>
        <strain evidence="7 8">DSM 43019</strain>
    </source>
</reference>
<evidence type="ECO:0000256" key="5">
    <source>
        <dbReference type="SAM" id="MobiDB-lite"/>
    </source>
</evidence>
<accession>A0A1I2I747</accession>
<feature type="region of interest" description="Disordered" evidence="5">
    <location>
        <begin position="192"/>
        <end position="222"/>
    </location>
</feature>
<dbReference type="InterPro" id="IPR023772">
    <property type="entry name" value="DNA-bd_HTH_TetR-type_CS"/>
</dbReference>
<feature type="domain" description="HTH tetR-type" evidence="6">
    <location>
        <begin position="14"/>
        <end position="74"/>
    </location>
</feature>
<keyword evidence="8" id="KW-1185">Reference proteome</keyword>
<evidence type="ECO:0000313" key="8">
    <source>
        <dbReference type="Proteomes" id="UP000199645"/>
    </source>
</evidence>
<dbReference type="InterPro" id="IPR001647">
    <property type="entry name" value="HTH_TetR"/>
</dbReference>